<feature type="non-terminal residue" evidence="1">
    <location>
        <position position="1"/>
    </location>
</feature>
<evidence type="ECO:0000313" key="1">
    <source>
        <dbReference type="EMBL" id="KAF2476370.1"/>
    </source>
</evidence>
<evidence type="ECO:0000313" key="2">
    <source>
        <dbReference type="Proteomes" id="UP000799755"/>
    </source>
</evidence>
<dbReference type="Proteomes" id="UP000799755">
    <property type="component" value="Unassembled WGS sequence"/>
</dbReference>
<proteinExistence type="predicted"/>
<dbReference type="EMBL" id="MU003494">
    <property type="protein sequence ID" value="KAF2476370.1"/>
    <property type="molecule type" value="Genomic_DNA"/>
</dbReference>
<gene>
    <name evidence="1" type="ORF">BDR25DRAFT_210044</name>
</gene>
<reference evidence="1" key="1">
    <citation type="journal article" date="2020" name="Stud. Mycol.">
        <title>101 Dothideomycetes genomes: a test case for predicting lifestyles and emergence of pathogens.</title>
        <authorList>
            <person name="Haridas S."/>
            <person name="Albert R."/>
            <person name="Binder M."/>
            <person name="Bloem J."/>
            <person name="Labutti K."/>
            <person name="Salamov A."/>
            <person name="Andreopoulos B."/>
            <person name="Baker S."/>
            <person name="Barry K."/>
            <person name="Bills G."/>
            <person name="Bluhm B."/>
            <person name="Cannon C."/>
            <person name="Castanera R."/>
            <person name="Culley D."/>
            <person name="Daum C."/>
            <person name="Ezra D."/>
            <person name="Gonzalez J."/>
            <person name="Henrissat B."/>
            <person name="Kuo A."/>
            <person name="Liang C."/>
            <person name="Lipzen A."/>
            <person name="Lutzoni F."/>
            <person name="Magnuson J."/>
            <person name="Mondo S."/>
            <person name="Nolan M."/>
            <person name="Ohm R."/>
            <person name="Pangilinan J."/>
            <person name="Park H.-J."/>
            <person name="Ramirez L."/>
            <person name="Alfaro M."/>
            <person name="Sun H."/>
            <person name="Tritt A."/>
            <person name="Yoshinaga Y."/>
            <person name="Zwiers L.-H."/>
            <person name="Turgeon B."/>
            <person name="Goodwin S."/>
            <person name="Spatafora J."/>
            <person name="Crous P."/>
            <person name="Grigoriev I."/>
        </authorList>
    </citation>
    <scope>NUCLEOTIDE SEQUENCE</scope>
    <source>
        <strain evidence="1">ATCC 200398</strain>
    </source>
</reference>
<protein>
    <submittedName>
        <fullName evidence="1">Uncharacterized protein</fullName>
    </submittedName>
</protein>
<comment type="caution">
    <text evidence="1">The sequence shown here is derived from an EMBL/GenBank/DDBJ whole genome shotgun (WGS) entry which is preliminary data.</text>
</comment>
<name>A0ACB6RBD7_9PLEO</name>
<keyword evidence="2" id="KW-1185">Reference proteome</keyword>
<sequence length="306" mass="35619">VDTKQIGVRWMDAWMDEQGQREKKLSKFTVGFLERVLCGYWKLELGSRGENATGRSCAETLPPFIHQAQVRQDSADVVQALTTSRELVKMWQDCQEPEVRQHILLSVRGEMDGLIREYPRLDSIRLLVSFQSFLVYILMVHLSPPLGAPSSLVSGDTVLQLQEFASHVSSAGLFSQAELQHKRPKWESWIIAEAKRRTIYVTYLFNNLYQAQHGMPIFLAEELSGMLLPATKKLWEAQKREEWEREYEKHLEKWPNGYLKISELWSMEGIPEEEKQWRKKKVEMWLEDVDDFGMMLFATCAHIHGC</sequence>
<organism evidence="1 2">
    <name type="scientific">Lindgomyces ingoldianus</name>
    <dbReference type="NCBI Taxonomy" id="673940"/>
    <lineage>
        <taxon>Eukaryota</taxon>
        <taxon>Fungi</taxon>
        <taxon>Dikarya</taxon>
        <taxon>Ascomycota</taxon>
        <taxon>Pezizomycotina</taxon>
        <taxon>Dothideomycetes</taxon>
        <taxon>Pleosporomycetidae</taxon>
        <taxon>Pleosporales</taxon>
        <taxon>Lindgomycetaceae</taxon>
        <taxon>Lindgomyces</taxon>
    </lineage>
</organism>
<accession>A0ACB6RBD7</accession>